<dbReference type="PANTHER" id="PTHR43298">
    <property type="entry name" value="MULTIDRUG RESISTANCE PROTEIN NORM-RELATED"/>
    <property type="match status" value="1"/>
</dbReference>
<evidence type="ECO:0000313" key="15">
    <source>
        <dbReference type="Proteomes" id="UP001519342"/>
    </source>
</evidence>
<dbReference type="RefSeq" id="WP_209509978.1">
    <property type="nucleotide sequence ID" value="NZ_JAGGKS010000001.1"/>
</dbReference>
<dbReference type="InterPro" id="IPR050222">
    <property type="entry name" value="MATE_MdtK"/>
</dbReference>
<reference evidence="14 15" key="1">
    <citation type="submission" date="2021-03" db="EMBL/GenBank/DDBJ databases">
        <title>Genomic Encyclopedia of Type Strains, Phase IV (KMG-IV): sequencing the most valuable type-strain genomes for metagenomic binning, comparative biology and taxonomic classification.</title>
        <authorList>
            <person name="Goeker M."/>
        </authorList>
    </citation>
    <scope>NUCLEOTIDE SEQUENCE [LARGE SCALE GENOMIC DNA]</scope>
    <source>
        <strain evidence="14 15">DSM 24004</strain>
    </source>
</reference>
<feature type="transmembrane region" description="Helical" evidence="13">
    <location>
        <begin position="135"/>
        <end position="161"/>
    </location>
</feature>
<evidence type="ECO:0000256" key="6">
    <source>
        <dbReference type="ARBA" id="ARBA00022449"/>
    </source>
</evidence>
<dbReference type="InterPro" id="IPR002528">
    <property type="entry name" value="MATE_fam"/>
</dbReference>
<evidence type="ECO:0000256" key="8">
    <source>
        <dbReference type="ARBA" id="ARBA00022692"/>
    </source>
</evidence>
<dbReference type="CDD" id="cd13140">
    <property type="entry name" value="MATE_like_1"/>
    <property type="match status" value="1"/>
</dbReference>
<feature type="transmembrane region" description="Helical" evidence="13">
    <location>
        <begin position="196"/>
        <end position="218"/>
    </location>
</feature>
<keyword evidence="5" id="KW-0813">Transport</keyword>
<organism evidence="14 15">
    <name type="scientific">Sedimentibacter acidaminivorans</name>
    <dbReference type="NCBI Taxonomy" id="913099"/>
    <lineage>
        <taxon>Bacteria</taxon>
        <taxon>Bacillati</taxon>
        <taxon>Bacillota</taxon>
        <taxon>Tissierellia</taxon>
        <taxon>Sedimentibacter</taxon>
    </lineage>
</organism>
<feature type="transmembrane region" description="Helical" evidence="13">
    <location>
        <begin position="167"/>
        <end position="189"/>
    </location>
</feature>
<keyword evidence="15" id="KW-1185">Reference proteome</keyword>
<comment type="similarity">
    <text evidence="3">Belongs to the multi antimicrobial extrusion (MATE) (TC 2.A.66.1) family.</text>
</comment>
<keyword evidence="11 13" id="KW-0472">Membrane</keyword>
<feature type="transmembrane region" description="Helical" evidence="13">
    <location>
        <begin position="96"/>
        <end position="114"/>
    </location>
</feature>
<evidence type="ECO:0000256" key="5">
    <source>
        <dbReference type="ARBA" id="ARBA00022448"/>
    </source>
</evidence>
<proteinExistence type="inferred from homology"/>
<name>A0ABS4G924_9FIRM</name>
<gene>
    <name evidence="14" type="ORF">J2Z76_000044</name>
</gene>
<evidence type="ECO:0000256" key="3">
    <source>
        <dbReference type="ARBA" id="ARBA00010199"/>
    </source>
</evidence>
<dbReference type="PANTHER" id="PTHR43298:SF2">
    <property type="entry name" value="FMN_FAD EXPORTER YEEO-RELATED"/>
    <property type="match status" value="1"/>
</dbReference>
<evidence type="ECO:0000256" key="11">
    <source>
        <dbReference type="ARBA" id="ARBA00023136"/>
    </source>
</evidence>
<dbReference type="EMBL" id="JAGGKS010000001">
    <property type="protein sequence ID" value="MBP1924191.1"/>
    <property type="molecule type" value="Genomic_DNA"/>
</dbReference>
<keyword evidence="8 13" id="KW-0812">Transmembrane</keyword>
<dbReference type="InterPro" id="IPR048279">
    <property type="entry name" value="MdtK-like"/>
</dbReference>
<feature type="transmembrane region" description="Helical" evidence="13">
    <location>
        <begin position="361"/>
        <end position="385"/>
    </location>
</feature>
<dbReference type="NCBIfam" id="TIGR00797">
    <property type="entry name" value="matE"/>
    <property type="match status" value="1"/>
</dbReference>
<evidence type="ECO:0000256" key="1">
    <source>
        <dbReference type="ARBA" id="ARBA00003408"/>
    </source>
</evidence>
<feature type="transmembrane region" description="Helical" evidence="13">
    <location>
        <begin position="238"/>
        <end position="263"/>
    </location>
</feature>
<keyword evidence="9 13" id="KW-1133">Transmembrane helix</keyword>
<evidence type="ECO:0000256" key="10">
    <source>
        <dbReference type="ARBA" id="ARBA00023065"/>
    </source>
</evidence>
<keyword evidence="7" id="KW-1003">Cell membrane</keyword>
<evidence type="ECO:0000256" key="12">
    <source>
        <dbReference type="ARBA" id="ARBA00031636"/>
    </source>
</evidence>
<dbReference type="Pfam" id="PF01554">
    <property type="entry name" value="MatE"/>
    <property type="match status" value="2"/>
</dbReference>
<evidence type="ECO:0000256" key="2">
    <source>
        <dbReference type="ARBA" id="ARBA00004651"/>
    </source>
</evidence>
<sequence length="453" mass="49541">MNRRIDLLEGNIFTTLTKLAIPIMATSFIQMAYNMVDMIWIGKLGSGSVAATGVAGMYMWLSNGFTTLARMGGQVKVAHSLGAKKHEDARVFAKNSLQLCAFLGLLYALVMLLFTKPLIGFFNLTDNKVIYDANIYLRIISIGIVFAFLNQGMTGIITASGNSKTPFFANTVGLIINIILDPIFIFGFAKIPPMNVAGAALATVISQILVFILFLWYAQNDDLLFLGIKIFSKPDLTHMLTITKIGLPVAIQGTFFTTVSMFISRMVANWGDVAIAVQKVGSQIESISWMTSEGFASAVNSFVGQNYGANNYKRAKDGYKTSLVIISIWGIISTCLLVFIPKNLFTIFINEAEAIPYGIDYLVILGYSQLPMCIEIITAGAFAGFGKTMYPSMISVILTGLRLPLAAVLVYVGLGLNGIWWSITISSILKGAILILIFIVFIKKMDKENTILF</sequence>
<evidence type="ECO:0000256" key="9">
    <source>
        <dbReference type="ARBA" id="ARBA00022989"/>
    </source>
</evidence>
<evidence type="ECO:0000256" key="4">
    <source>
        <dbReference type="ARBA" id="ARBA00020268"/>
    </source>
</evidence>
<feature type="transmembrane region" description="Helical" evidence="13">
    <location>
        <begin position="323"/>
        <end position="341"/>
    </location>
</feature>
<protein>
    <recommendedName>
        <fullName evidence="4">Probable multidrug resistance protein NorM</fullName>
    </recommendedName>
    <alternativeName>
        <fullName evidence="12">Multidrug-efflux transporter</fullName>
    </alternativeName>
</protein>
<comment type="function">
    <text evidence="1">Multidrug efflux pump.</text>
</comment>
<dbReference type="PIRSF" id="PIRSF006603">
    <property type="entry name" value="DinF"/>
    <property type="match status" value="1"/>
</dbReference>
<feature type="transmembrane region" description="Helical" evidence="13">
    <location>
        <begin position="419"/>
        <end position="442"/>
    </location>
</feature>
<feature type="transmembrane region" description="Helical" evidence="13">
    <location>
        <begin position="40"/>
        <end position="61"/>
    </location>
</feature>
<evidence type="ECO:0000256" key="13">
    <source>
        <dbReference type="SAM" id="Phobius"/>
    </source>
</evidence>
<feature type="transmembrane region" description="Helical" evidence="13">
    <location>
        <begin position="392"/>
        <end position="413"/>
    </location>
</feature>
<comment type="caution">
    <text evidence="14">The sequence shown here is derived from an EMBL/GenBank/DDBJ whole genome shotgun (WGS) entry which is preliminary data.</text>
</comment>
<accession>A0ABS4G924</accession>
<dbReference type="Proteomes" id="UP001519342">
    <property type="component" value="Unassembled WGS sequence"/>
</dbReference>
<evidence type="ECO:0000256" key="7">
    <source>
        <dbReference type="ARBA" id="ARBA00022475"/>
    </source>
</evidence>
<evidence type="ECO:0000313" key="14">
    <source>
        <dbReference type="EMBL" id="MBP1924191.1"/>
    </source>
</evidence>
<comment type="subcellular location">
    <subcellularLocation>
        <location evidence="2">Cell membrane</location>
        <topology evidence="2">Multi-pass membrane protein</topology>
    </subcellularLocation>
</comment>
<keyword evidence="10" id="KW-0406">Ion transport</keyword>
<keyword evidence="6" id="KW-0050">Antiport</keyword>